<dbReference type="Pfam" id="PF01915">
    <property type="entry name" value="Glyco_hydro_3_C"/>
    <property type="match status" value="1"/>
</dbReference>
<keyword evidence="2 5" id="KW-0378">Hydrolase</keyword>
<dbReference type="PANTHER" id="PTHR42715">
    <property type="entry name" value="BETA-GLUCOSIDASE"/>
    <property type="match status" value="1"/>
</dbReference>
<keyword evidence="3" id="KW-0812">Transmembrane</keyword>
<dbReference type="Gene3D" id="3.20.20.300">
    <property type="entry name" value="Glycoside hydrolase, family 3, N-terminal domain"/>
    <property type="match status" value="1"/>
</dbReference>
<evidence type="ECO:0000256" key="1">
    <source>
        <dbReference type="ARBA" id="ARBA00005336"/>
    </source>
</evidence>
<gene>
    <name evidence="5" type="ORF">H9892_00795</name>
</gene>
<reference evidence="5" key="1">
    <citation type="journal article" date="2021" name="PeerJ">
        <title>Extensive microbial diversity within the chicken gut microbiome revealed by metagenomics and culture.</title>
        <authorList>
            <person name="Gilroy R."/>
            <person name="Ravi A."/>
            <person name="Getino M."/>
            <person name="Pursley I."/>
            <person name="Horton D.L."/>
            <person name="Alikhan N.F."/>
            <person name="Baker D."/>
            <person name="Gharbi K."/>
            <person name="Hall N."/>
            <person name="Watson M."/>
            <person name="Adriaenssens E.M."/>
            <person name="Foster-Nyarko E."/>
            <person name="Jarju S."/>
            <person name="Secka A."/>
            <person name="Antonio M."/>
            <person name="Oren A."/>
            <person name="Chaudhuri R.R."/>
            <person name="La Ragione R."/>
            <person name="Hildebrand F."/>
            <person name="Pallen M.J."/>
        </authorList>
    </citation>
    <scope>NUCLEOTIDE SEQUENCE</scope>
    <source>
        <strain evidence="5">12435</strain>
    </source>
</reference>
<keyword evidence="3" id="KW-1133">Transmembrane helix</keyword>
<feature type="transmembrane region" description="Helical" evidence="3">
    <location>
        <begin position="950"/>
        <end position="974"/>
    </location>
</feature>
<protein>
    <submittedName>
        <fullName evidence="5">Glycoside hydrolase family 3 C-terminal domain-containing protein</fullName>
    </submittedName>
</protein>
<dbReference type="AlphaFoldDB" id="A0A9D1PYC8"/>
<dbReference type="InterPro" id="IPR001764">
    <property type="entry name" value="Glyco_hydro_3_N"/>
</dbReference>
<dbReference type="EMBL" id="DXHS01000012">
    <property type="protein sequence ID" value="HIW01869.1"/>
    <property type="molecule type" value="Genomic_DNA"/>
</dbReference>
<dbReference type="PANTHER" id="PTHR42715:SF10">
    <property type="entry name" value="BETA-GLUCOSIDASE"/>
    <property type="match status" value="1"/>
</dbReference>
<dbReference type="Pfam" id="PF14310">
    <property type="entry name" value="Fn3-like"/>
    <property type="match status" value="1"/>
</dbReference>
<dbReference type="SUPFAM" id="SSF52279">
    <property type="entry name" value="Beta-D-glucan exohydrolase, C-terminal domain"/>
    <property type="match status" value="1"/>
</dbReference>
<evidence type="ECO:0000256" key="2">
    <source>
        <dbReference type="ARBA" id="ARBA00022801"/>
    </source>
</evidence>
<evidence type="ECO:0000256" key="3">
    <source>
        <dbReference type="SAM" id="Phobius"/>
    </source>
</evidence>
<comment type="similarity">
    <text evidence="1">Belongs to the glycosyl hydrolase 3 family.</text>
</comment>
<dbReference type="SUPFAM" id="SSF51445">
    <property type="entry name" value="(Trans)glycosidases"/>
    <property type="match status" value="1"/>
</dbReference>
<feature type="domain" description="Fibronectin type III-like" evidence="4">
    <location>
        <begin position="402"/>
        <end position="481"/>
    </location>
</feature>
<dbReference type="InterPro" id="IPR013783">
    <property type="entry name" value="Ig-like_fold"/>
</dbReference>
<name>A0A9D1PYC8_9FIRM</name>
<dbReference type="InterPro" id="IPR017853">
    <property type="entry name" value="GH"/>
</dbReference>
<sequence length="986" mass="107450">MRSMVKKIVLAAAVFVLAGVMIAANIVLAVNSTVIHSWFDKSTSSYDNNEQQAVITQGDELVRDIAEQSMVLLRNENDTLPLDKETQGKVNLFGWSSSDAGFLLVGGGSGGTTLDDDIAYTLQEALTQEGVEYNPELSRRYADFSDTNADANNTQNTLTSVQNPDESFYDDALMTSAKEYSDTAIVVISRYGSENSIGGNQELYNITGYQNGTYLELTDEERIIFEKINEYEFGNVIVLLNVCNLVECGFLEDYDVDACLYVGMPGQSGAIAIPRIIYGDVAPSGRNADLYAYDWQTYNPVMANNYYIAENVVYAEGIYYGYRWYETADAEGYFDGVTNGYGSGYDAVVQYPFGYGLGYADFEYIVESWPSENGLTADGEYSVSVRVANVGDRTGNTYSGRETVQLYVTPPYHEGEIEKSHVSLLALGKTAELDPGESQVITLTFSAYDMASYDSYDANKNGFAGWELDEGSYELKLMSDSHNVVTALGEGSEAATFSMNAAADIKIASDPVTGAEVVNRFTGSDAYGGLPIDGTVSSAKSDADNIYMSRAGGFADFPTARASSAVTSVNSDFVCDIPDEISAEASRYSYGSGGPLRLTALEDGSAPEAGDLDGSSRKPLVYNDELLRDLWDYESETWDVLLDQMSKTEIVTLIQYGGFQTSDIVSIGKPRILDRDGPAGFNNSVSGGTRYDSWTAFPSESLIACSWSNEICYYMGLSQGAVGNSTGVNGWYAPGVNLHRSQYNSRNFEYYSEDPVLSGVLAAEVIRGAKNNNLYCYMKHFAASESGRNPYNWNTWLTEQTLREIYLKPFEIAVKDGGANAVMTAFSNIGNIWAGGNAALCTDILRGEWGFKGSVITDYFAKDYMVPTTGILAGNDLYLAPGGVGTATISLPNNDLDKLYAARRAVKNILYTLVDTYMTATEYRDGDGVDDRYNVEIGTFVPTEAPFSPLFVFLWVLIDVVLAAGIAVCAVVFIKKPKSNTSDRGE</sequence>
<proteinExistence type="inferred from homology"/>
<dbReference type="InterPro" id="IPR036881">
    <property type="entry name" value="Glyco_hydro_3_C_sf"/>
</dbReference>
<accession>A0A9D1PYC8</accession>
<dbReference type="SMART" id="SM01217">
    <property type="entry name" value="Fn3_like"/>
    <property type="match status" value="1"/>
</dbReference>
<dbReference type="PRINTS" id="PR00133">
    <property type="entry name" value="GLHYDRLASE3"/>
</dbReference>
<comment type="caution">
    <text evidence="5">The sequence shown here is derived from an EMBL/GenBank/DDBJ whole genome shotgun (WGS) entry which is preliminary data.</text>
</comment>
<dbReference type="InterPro" id="IPR036962">
    <property type="entry name" value="Glyco_hydro_3_N_sf"/>
</dbReference>
<organism evidence="5 6">
    <name type="scientific">Candidatus Protoclostridium stercorigallinarum</name>
    <dbReference type="NCBI Taxonomy" id="2838741"/>
    <lineage>
        <taxon>Bacteria</taxon>
        <taxon>Bacillati</taxon>
        <taxon>Bacillota</taxon>
        <taxon>Clostridia</taxon>
        <taxon>Candidatus Protoclostridium</taxon>
    </lineage>
</organism>
<reference evidence="5" key="2">
    <citation type="submission" date="2021-04" db="EMBL/GenBank/DDBJ databases">
        <authorList>
            <person name="Gilroy R."/>
        </authorList>
    </citation>
    <scope>NUCLEOTIDE SEQUENCE</scope>
    <source>
        <strain evidence="5">12435</strain>
    </source>
</reference>
<evidence type="ECO:0000313" key="5">
    <source>
        <dbReference type="EMBL" id="HIW01869.1"/>
    </source>
</evidence>
<dbReference type="Proteomes" id="UP000823990">
    <property type="component" value="Unassembled WGS sequence"/>
</dbReference>
<dbReference type="InterPro" id="IPR002772">
    <property type="entry name" value="Glyco_hydro_3_C"/>
</dbReference>
<dbReference type="InterPro" id="IPR050288">
    <property type="entry name" value="Cellulose_deg_GH3"/>
</dbReference>
<dbReference type="InterPro" id="IPR026891">
    <property type="entry name" value="Fn3-like"/>
</dbReference>
<dbReference type="Gene3D" id="3.40.50.1700">
    <property type="entry name" value="Glycoside hydrolase family 3 C-terminal domain"/>
    <property type="match status" value="1"/>
</dbReference>
<dbReference type="Gene3D" id="2.60.40.10">
    <property type="entry name" value="Immunoglobulins"/>
    <property type="match status" value="1"/>
</dbReference>
<evidence type="ECO:0000313" key="6">
    <source>
        <dbReference type="Proteomes" id="UP000823990"/>
    </source>
</evidence>
<dbReference type="Pfam" id="PF00933">
    <property type="entry name" value="Glyco_hydro_3"/>
    <property type="match status" value="1"/>
</dbReference>
<dbReference type="GO" id="GO:0004553">
    <property type="term" value="F:hydrolase activity, hydrolyzing O-glycosyl compounds"/>
    <property type="evidence" value="ECO:0007669"/>
    <property type="project" value="InterPro"/>
</dbReference>
<keyword evidence="3" id="KW-0472">Membrane</keyword>
<evidence type="ECO:0000259" key="4">
    <source>
        <dbReference type="SMART" id="SM01217"/>
    </source>
</evidence>
<dbReference type="GO" id="GO:0005975">
    <property type="term" value="P:carbohydrate metabolic process"/>
    <property type="evidence" value="ECO:0007669"/>
    <property type="project" value="InterPro"/>
</dbReference>